<dbReference type="PANTHER" id="PTHR45789">
    <property type="entry name" value="FI18025P1"/>
    <property type="match status" value="1"/>
</dbReference>
<dbReference type="InterPro" id="IPR036910">
    <property type="entry name" value="HMG_box_dom_sf"/>
</dbReference>
<feature type="region of interest" description="Disordered" evidence="3">
    <location>
        <begin position="409"/>
        <end position="463"/>
    </location>
</feature>
<dbReference type="InterPro" id="IPR051356">
    <property type="entry name" value="SOX/SOX-like_TF"/>
</dbReference>
<feature type="compositionally biased region" description="Low complexity" evidence="3">
    <location>
        <begin position="256"/>
        <end position="267"/>
    </location>
</feature>
<dbReference type="AlphaFoldDB" id="A0A511KQ70"/>
<feature type="compositionally biased region" description="Low complexity" evidence="3">
    <location>
        <begin position="62"/>
        <end position="80"/>
    </location>
</feature>
<feature type="compositionally biased region" description="Polar residues" evidence="3">
    <location>
        <begin position="386"/>
        <end position="397"/>
    </location>
</feature>
<dbReference type="GO" id="GO:0000981">
    <property type="term" value="F:DNA-binding transcription factor activity, RNA polymerase II-specific"/>
    <property type="evidence" value="ECO:0007669"/>
    <property type="project" value="TreeGrafter"/>
</dbReference>
<evidence type="ECO:0000313" key="5">
    <source>
        <dbReference type="Proteomes" id="UP000321518"/>
    </source>
</evidence>
<evidence type="ECO:0000256" key="1">
    <source>
        <dbReference type="ARBA" id="ARBA00023125"/>
    </source>
</evidence>
<feature type="compositionally biased region" description="Basic and acidic residues" evidence="3">
    <location>
        <begin position="34"/>
        <end position="43"/>
    </location>
</feature>
<dbReference type="SUPFAM" id="SSF47095">
    <property type="entry name" value="HMG-box"/>
    <property type="match status" value="1"/>
</dbReference>
<feature type="region of interest" description="Disordered" evidence="3">
    <location>
        <begin position="217"/>
        <end position="303"/>
    </location>
</feature>
<evidence type="ECO:0000313" key="4">
    <source>
        <dbReference type="EMBL" id="GEM12519.1"/>
    </source>
</evidence>
<accession>A0A511KQ70</accession>
<gene>
    <name evidence="4" type="ORF">Rt10032_c21g6536</name>
</gene>
<name>A0A511KQ70_RHOTO</name>
<protein>
    <submittedName>
        <fullName evidence="4">HMG domain containing protein</fullName>
    </submittedName>
</protein>
<organism evidence="4 5">
    <name type="scientific">Rhodotorula toruloides</name>
    <name type="common">Yeast</name>
    <name type="synonym">Rhodosporidium toruloides</name>
    <dbReference type="NCBI Taxonomy" id="5286"/>
    <lineage>
        <taxon>Eukaryota</taxon>
        <taxon>Fungi</taxon>
        <taxon>Dikarya</taxon>
        <taxon>Basidiomycota</taxon>
        <taxon>Pucciniomycotina</taxon>
        <taxon>Microbotryomycetes</taxon>
        <taxon>Sporidiobolales</taxon>
        <taxon>Sporidiobolaceae</taxon>
        <taxon>Rhodotorula</taxon>
    </lineage>
</organism>
<sequence length="463" mass="49799">MALWARATTMIISEMWRGADRALKQHYEELAKQRKLEHQRAYPDYRYSPAKTQGKALKPKRSVSSGSSRTTRPSLRLSPSQLPRRTTYGQSHHYYVQQQTVGGVVGAYDGAGGGDSSSIASSSHGSPAYASLPTPSTAGWTHYGDWSLPASAMSTYEGHDVSALPHYRQSLGEPHSAVPTVHPAVVQPHLMPASAPATITHFSSALGLSMSPHRSVMASYQASQARAAHRSGPPPQQVPSTDSTNSSAYAPPAHCLSPPSSAGLPSSYGEPHEYSNASHPEAMQARPSTAHPQVASNAGYSREPASSSTWALHSYGPTSPPLVAHEADYHGSQPDYQLTLPAARGPNYASLYRSPGHPPYLPASTSPQYQRLLPPPRQSLQDSPYDTVNSHGHSSRTTAYAASTHLAQEYEHVSHEASSSSSSTQQLDHSRQYPQEPRPSISNASHRHAAPNSYIYPQSPPSA</sequence>
<feature type="region of interest" description="Disordered" evidence="3">
    <location>
        <begin position="34"/>
        <end position="89"/>
    </location>
</feature>
<reference evidence="4 5" key="1">
    <citation type="submission" date="2019-07" db="EMBL/GenBank/DDBJ databases">
        <title>Rhodotorula toruloides NBRC10032 genome sequencing.</title>
        <authorList>
            <person name="Shida Y."/>
            <person name="Takaku H."/>
            <person name="Ogasawara W."/>
            <person name="Mori K."/>
        </authorList>
    </citation>
    <scope>NUCLEOTIDE SEQUENCE [LARGE SCALE GENOMIC DNA]</scope>
    <source>
        <strain evidence="4 5">NBRC10032</strain>
    </source>
</reference>
<feature type="region of interest" description="Disordered" evidence="3">
    <location>
        <begin position="347"/>
        <end position="397"/>
    </location>
</feature>
<dbReference type="GO" id="GO:0005634">
    <property type="term" value="C:nucleus"/>
    <property type="evidence" value="ECO:0007669"/>
    <property type="project" value="TreeGrafter"/>
</dbReference>
<comment type="caution">
    <text evidence="4">The sequence shown here is derived from an EMBL/GenBank/DDBJ whole genome shotgun (WGS) entry which is preliminary data.</text>
</comment>
<feature type="compositionally biased region" description="Low complexity" evidence="3">
    <location>
        <begin position="366"/>
        <end position="384"/>
    </location>
</feature>
<keyword evidence="1" id="KW-0238">DNA-binding</keyword>
<dbReference type="EMBL" id="BJWK01000021">
    <property type="protein sequence ID" value="GEM12519.1"/>
    <property type="molecule type" value="Genomic_DNA"/>
</dbReference>
<dbReference type="GO" id="GO:0000978">
    <property type="term" value="F:RNA polymerase II cis-regulatory region sequence-specific DNA binding"/>
    <property type="evidence" value="ECO:0007669"/>
    <property type="project" value="TreeGrafter"/>
</dbReference>
<keyword evidence="2" id="KW-0539">Nucleus</keyword>
<dbReference type="OrthoDB" id="2528040at2759"/>
<proteinExistence type="predicted"/>
<feature type="compositionally biased region" description="Polar residues" evidence="3">
    <location>
        <begin position="286"/>
        <end position="303"/>
    </location>
</feature>
<evidence type="ECO:0000256" key="2">
    <source>
        <dbReference type="ARBA" id="ARBA00023242"/>
    </source>
</evidence>
<dbReference type="PANTHER" id="PTHR45789:SF2">
    <property type="entry name" value="FI18025P1"/>
    <property type="match status" value="1"/>
</dbReference>
<feature type="compositionally biased region" description="Polar residues" evidence="3">
    <location>
        <begin position="238"/>
        <end position="248"/>
    </location>
</feature>
<dbReference type="Gene3D" id="1.10.30.10">
    <property type="entry name" value="High mobility group box domain"/>
    <property type="match status" value="1"/>
</dbReference>
<dbReference type="Proteomes" id="UP000321518">
    <property type="component" value="Unassembled WGS sequence"/>
</dbReference>
<evidence type="ECO:0000256" key="3">
    <source>
        <dbReference type="SAM" id="MobiDB-lite"/>
    </source>
</evidence>